<name>A0A6G1GVZ6_9PEZI</name>
<evidence type="ECO:0000313" key="1">
    <source>
        <dbReference type="EMBL" id="KAF1984982.1"/>
    </source>
</evidence>
<accession>A0A6G1GVZ6</accession>
<dbReference type="Proteomes" id="UP000800041">
    <property type="component" value="Unassembled WGS sequence"/>
</dbReference>
<dbReference type="AlphaFoldDB" id="A0A6G1GVZ6"/>
<organism evidence="1 2">
    <name type="scientific">Aulographum hederae CBS 113979</name>
    <dbReference type="NCBI Taxonomy" id="1176131"/>
    <lineage>
        <taxon>Eukaryota</taxon>
        <taxon>Fungi</taxon>
        <taxon>Dikarya</taxon>
        <taxon>Ascomycota</taxon>
        <taxon>Pezizomycotina</taxon>
        <taxon>Dothideomycetes</taxon>
        <taxon>Pleosporomycetidae</taxon>
        <taxon>Aulographales</taxon>
        <taxon>Aulographaceae</taxon>
    </lineage>
</organism>
<proteinExistence type="predicted"/>
<dbReference type="EMBL" id="ML977164">
    <property type="protein sequence ID" value="KAF1984982.1"/>
    <property type="molecule type" value="Genomic_DNA"/>
</dbReference>
<keyword evidence="2" id="KW-1185">Reference proteome</keyword>
<evidence type="ECO:0000313" key="2">
    <source>
        <dbReference type="Proteomes" id="UP000800041"/>
    </source>
</evidence>
<dbReference type="OrthoDB" id="438641at2759"/>
<sequence>MVAERNRIRADWETALAAGKVIPAHEQKGTIARIYPWMDPKYVTRDAQTIREIQADFDNNEACEQLGHTACTIAPSTICGGGNNNILGVFAAHDPVEGDVIIIDRSAIGGAFDLANMNCRGCLRRIVNNYSIRV</sequence>
<reference evidence="1" key="1">
    <citation type="journal article" date="2020" name="Stud. Mycol.">
        <title>101 Dothideomycetes genomes: a test case for predicting lifestyles and emergence of pathogens.</title>
        <authorList>
            <person name="Haridas S."/>
            <person name="Albert R."/>
            <person name="Binder M."/>
            <person name="Bloem J."/>
            <person name="Labutti K."/>
            <person name="Salamov A."/>
            <person name="Andreopoulos B."/>
            <person name="Baker S."/>
            <person name="Barry K."/>
            <person name="Bills G."/>
            <person name="Bluhm B."/>
            <person name="Cannon C."/>
            <person name="Castanera R."/>
            <person name="Culley D."/>
            <person name="Daum C."/>
            <person name="Ezra D."/>
            <person name="Gonzalez J."/>
            <person name="Henrissat B."/>
            <person name="Kuo A."/>
            <person name="Liang C."/>
            <person name="Lipzen A."/>
            <person name="Lutzoni F."/>
            <person name="Magnuson J."/>
            <person name="Mondo S."/>
            <person name="Nolan M."/>
            <person name="Ohm R."/>
            <person name="Pangilinan J."/>
            <person name="Park H.-J."/>
            <person name="Ramirez L."/>
            <person name="Alfaro M."/>
            <person name="Sun H."/>
            <person name="Tritt A."/>
            <person name="Yoshinaga Y."/>
            <person name="Zwiers L.-H."/>
            <person name="Turgeon B."/>
            <person name="Goodwin S."/>
            <person name="Spatafora J."/>
            <person name="Crous P."/>
            <person name="Grigoriev I."/>
        </authorList>
    </citation>
    <scope>NUCLEOTIDE SEQUENCE</scope>
    <source>
        <strain evidence="1">CBS 113979</strain>
    </source>
</reference>
<protein>
    <submittedName>
        <fullName evidence="1">Uncharacterized protein</fullName>
    </submittedName>
</protein>
<gene>
    <name evidence="1" type="ORF">K402DRAFT_405463</name>
</gene>